<dbReference type="Proteomes" id="UP000274756">
    <property type="component" value="Unassembled WGS sequence"/>
</dbReference>
<dbReference type="GO" id="GO:0030686">
    <property type="term" value="C:90S preribosome"/>
    <property type="evidence" value="ECO:0007669"/>
    <property type="project" value="TreeGrafter"/>
</dbReference>
<dbReference type="Pfam" id="PF08159">
    <property type="entry name" value="NUC153"/>
    <property type="match status" value="1"/>
</dbReference>
<keyword evidence="2" id="KW-0539">Nucleus</keyword>
<dbReference type="GO" id="GO:0000462">
    <property type="term" value="P:maturation of SSU-rRNA from tricistronic rRNA transcript (SSU-rRNA, 5.8S rRNA, LSU-rRNA)"/>
    <property type="evidence" value="ECO:0007669"/>
    <property type="project" value="TreeGrafter"/>
</dbReference>
<dbReference type="Proteomes" id="UP000038040">
    <property type="component" value="Unplaced"/>
</dbReference>
<reference evidence="8" key="1">
    <citation type="submission" date="2017-02" db="UniProtKB">
        <authorList>
            <consortium name="WormBaseParasite"/>
        </authorList>
    </citation>
    <scope>IDENTIFICATION</scope>
</reference>
<name>A0A0N4U4V7_DRAME</name>
<organism evidence="6 8">
    <name type="scientific">Dracunculus medinensis</name>
    <name type="common">Guinea worm</name>
    <dbReference type="NCBI Taxonomy" id="318479"/>
    <lineage>
        <taxon>Eukaryota</taxon>
        <taxon>Metazoa</taxon>
        <taxon>Ecdysozoa</taxon>
        <taxon>Nematoda</taxon>
        <taxon>Chromadorea</taxon>
        <taxon>Rhabditida</taxon>
        <taxon>Spirurina</taxon>
        <taxon>Dracunculoidea</taxon>
        <taxon>Dracunculidae</taxon>
        <taxon>Dracunculus</taxon>
    </lineage>
</organism>
<feature type="region of interest" description="Disordered" evidence="3">
    <location>
        <begin position="141"/>
        <end position="169"/>
    </location>
</feature>
<dbReference type="WBParaSite" id="DME_0000184301-mRNA-1">
    <property type="protein sequence ID" value="DME_0000184301-mRNA-1"/>
    <property type="gene ID" value="DME_0000184301"/>
</dbReference>
<accession>A0A0N4U4V7</accession>
<evidence type="ECO:0000313" key="5">
    <source>
        <dbReference type="EMBL" id="VDN56230.1"/>
    </source>
</evidence>
<protein>
    <submittedName>
        <fullName evidence="8">NUC153 domain-containing protein</fullName>
    </submittedName>
</protein>
<feature type="domain" description="NUC153" evidence="4">
    <location>
        <begin position="75"/>
        <end position="101"/>
    </location>
</feature>
<evidence type="ECO:0000313" key="7">
    <source>
        <dbReference type="Proteomes" id="UP000274756"/>
    </source>
</evidence>
<feature type="compositionally biased region" description="Basic and acidic residues" evidence="3">
    <location>
        <begin position="155"/>
        <end position="169"/>
    </location>
</feature>
<gene>
    <name evidence="5" type="ORF">DME_LOCUS6203</name>
</gene>
<evidence type="ECO:0000256" key="2">
    <source>
        <dbReference type="ARBA" id="ARBA00023242"/>
    </source>
</evidence>
<dbReference type="STRING" id="318479.A0A0N4U4V7"/>
<dbReference type="GO" id="GO:0032040">
    <property type="term" value="C:small-subunit processome"/>
    <property type="evidence" value="ECO:0007669"/>
    <property type="project" value="TreeGrafter"/>
</dbReference>
<dbReference type="PANTHER" id="PTHR14927:SF0">
    <property type="entry name" value="NUCLEOLAR PROTEIN 10"/>
    <property type="match status" value="1"/>
</dbReference>
<keyword evidence="7" id="KW-1185">Reference proteome</keyword>
<dbReference type="EMBL" id="UYYG01001155">
    <property type="protein sequence ID" value="VDN56230.1"/>
    <property type="molecule type" value="Genomic_DNA"/>
</dbReference>
<dbReference type="AlphaFoldDB" id="A0A0N4U4V7"/>
<dbReference type="OrthoDB" id="273340at2759"/>
<comment type="subcellular location">
    <subcellularLocation>
        <location evidence="1">Nucleus</location>
        <location evidence="1">Nucleolus</location>
    </subcellularLocation>
</comment>
<sequence length="228" mass="26035">MERGIASIAASNGLLEQLDSERHNLSLLKNSNEWEPPKINKELAAKLHAEIIVEDKKFNRKIRRKKENASSLLEDERFKQMFSNPDFQIDETSEQFQLINPALKKLEAKRNKSKFKLRENEILKDKTDDIPGSNLLSNEEIHASCSSSESDLDEKDNGNNESNENHLEDFVIPIETQTEGDHVEESQGKTKIRKKPRGFKLFELETGEDASQFLLSTASGVRSFLIHV</sequence>
<proteinExistence type="predicted"/>
<evidence type="ECO:0000256" key="1">
    <source>
        <dbReference type="ARBA" id="ARBA00004604"/>
    </source>
</evidence>
<evidence type="ECO:0000256" key="3">
    <source>
        <dbReference type="SAM" id="MobiDB-lite"/>
    </source>
</evidence>
<dbReference type="InterPro" id="IPR040382">
    <property type="entry name" value="NOL10/Enp2"/>
</dbReference>
<evidence type="ECO:0000313" key="8">
    <source>
        <dbReference type="WBParaSite" id="DME_0000184301-mRNA-1"/>
    </source>
</evidence>
<evidence type="ECO:0000259" key="4">
    <source>
        <dbReference type="Pfam" id="PF08159"/>
    </source>
</evidence>
<evidence type="ECO:0000313" key="6">
    <source>
        <dbReference type="Proteomes" id="UP000038040"/>
    </source>
</evidence>
<reference evidence="5 7" key="2">
    <citation type="submission" date="2018-11" db="EMBL/GenBank/DDBJ databases">
        <authorList>
            <consortium name="Pathogen Informatics"/>
        </authorList>
    </citation>
    <scope>NUCLEOTIDE SEQUENCE [LARGE SCALE GENOMIC DNA]</scope>
</reference>
<dbReference type="InterPro" id="IPR012580">
    <property type="entry name" value="NUC153"/>
</dbReference>
<dbReference type="PANTHER" id="PTHR14927">
    <property type="entry name" value="NUCLEOLAR PROTEIN 10"/>
    <property type="match status" value="1"/>
</dbReference>